<evidence type="ECO:0000259" key="2">
    <source>
        <dbReference type="PROSITE" id="PS51186"/>
    </source>
</evidence>
<dbReference type="RefSeq" id="WP_230066203.1">
    <property type="nucleotide sequence ID" value="NZ_BAABLL010000010.1"/>
</dbReference>
<dbReference type="PANTHER" id="PTHR43610">
    <property type="entry name" value="BLL6696 PROTEIN"/>
    <property type="match status" value="1"/>
</dbReference>
<name>A0ABV8R251_9MICC</name>
<accession>A0ABV8R251</accession>
<evidence type="ECO:0000313" key="4">
    <source>
        <dbReference type="Proteomes" id="UP001595773"/>
    </source>
</evidence>
<evidence type="ECO:0000313" key="3">
    <source>
        <dbReference type="EMBL" id="MFC4266540.1"/>
    </source>
</evidence>
<protein>
    <submittedName>
        <fullName evidence="3">GNAT family N-acetyltransferase</fullName>
        <ecNumber evidence="3">2.3.-.-</ecNumber>
    </submittedName>
</protein>
<dbReference type="EMBL" id="JBHSCQ010000022">
    <property type="protein sequence ID" value="MFC4266540.1"/>
    <property type="molecule type" value="Genomic_DNA"/>
</dbReference>
<gene>
    <name evidence="3" type="ORF">ACFOW9_13095</name>
</gene>
<dbReference type="Pfam" id="PF13302">
    <property type="entry name" value="Acetyltransf_3"/>
    <property type="match status" value="1"/>
</dbReference>
<reference evidence="4" key="1">
    <citation type="journal article" date="2019" name="Int. J. Syst. Evol. Microbiol.">
        <title>The Global Catalogue of Microorganisms (GCM) 10K type strain sequencing project: providing services to taxonomists for standard genome sequencing and annotation.</title>
        <authorList>
            <consortium name="The Broad Institute Genomics Platform"/>
            <consortium name="The Broad Institute Genome Sequencing Center for Infectious Disease"/>
            <person name="Wu L."/>
            <person name="Ma J."/>
        </authorList>
    </citation>
    <scope>NUCLEOTIDE SEQUENCE [LARGE SCALE GENOMIC DNA]</scope>
    <source>
        <strain evidence="4">CGMCC 1.10698</strain>
    </source>
</reference>
<keyword evidence="3" id="KW-0012">Acyltransferase</keyword>
<dbReference type="Proteomes" id="UP001595773">
    <property type="component" value="Unassembled WGS sequence"/>
</dbReference>
<dbReference type="PROSITE" id="PS51186">
    <property type="entry name" value="GNAT"/>
    <property type="match status" value="1"/>
</dbReference>
<keyword evidence="4" id="KW-1185">Reference proteome</keyword>
<dbReference type="InterPro" id="IPR000182">
    <property type="entry name" value="GNAT_dom"/>
</dbReference>
<feature type="region of interest" description="Disordered" evidence="1">
    <location>
        <begin position="201"/>
        <end position="225"/>
    </location>
</feature>
<evidence type="ECO:0000256" key="1">
    <source>
        <dbReference type="SAM" id="MobiDB-lite"/>
    </source>
</evidence>
<comment type="caution">
    <text evidence="3">The sequence shown here is derived from an EMBL/GenBank/DDBJ whole genome shotgun (WGS) entry which is preliminary data.</text>
</comment>
<dbReference type="Gene3D" id="3.40.630.30">
    <property type="match status" value="1"/>
</dbReference>
<organism evidence="3 4">
    <name type="scientific">Arthrobacter cryoconiti</name>
    <dbReference type="NCBI Taxonomy" id="748907"/>
    <lineage>
        <taxon>Bacteria</taxon>
        <taxon>Bacillati</taxon>
        <taxon>Actinomycetota</taxon>
        <taxon>Actinomycetes</taxon>
        <taxon>Micrococcales</taxon>
        <taxon>Micrococcaceae</taxon>
        <taxon>Arthrobacter</taxon>
    </lineage>
</organism>
<sequence>MSVQHNISLPGHGVRLVPLRRAHALNLFPILDADMWAGMASRRPTSRRALEKLFTDRINDPAVISFAVIDHSTGAVAGTTSLYDYVPDQSRVEIGMTFFGRNYWGHNVNTASKLVLLTFAFEQLLVHRVALRCDTRNVRSAAAIMKLGASSEGVLRGYRRGHDGTRVDTGIYSILDHEWPASRSTLMRRLAQAEVQTQTLPQVTGMAEPSRHQKRACEQGAPLPA</sequence>
<proteinExistence type="predicted"/>
<dbReference type="SUPFAM" id="SSF55729">
    <property type="entry name" value="Acyl-CoA N-acyltransferases (Nat)"/>
    <property type="match status" value="1"/>
</dbReference>
<dbReference type="InterPro" id="IPR016181">
    <property type="entry name" value="Acyl_CoA_acyltransferase"/>
</dbReference>
<dbReference type="GO" id="GO:0016746">
    <property type="term" value="F:acyltransferase activity"/>
    <property type="evidence" value="ECO:0007669"/>
    <property type="project" value="UniProtKB-KW"/>
</dbReference>
<feature type="domain" description="N-acetyltransferase" evidence="2">
    <location>
        <begin position="25"/>
        <end position="178"/>
    </location>
</feature>
<dbReference type="EC" id="2.3.-.-" evidence="3"/>
<dbReference type="PANTHER" id="PTHR43610:SF1">
    <property type="entry name" value="N-ACETYLTRANSFERASE DOMAIN-CONTAINING PROTEIN"/>
    <property type="match status" value="1"/>
</dbReference>
<keyword evidence="3" id="KW-0808">Transferase</keyword>